<feature type="region of interest" description="Disordered" evidence="1">
    <location>
        <begin position="231"/>
        <end position="255"/>
    </location>
</feature>
<dbReference type="EMBL" id="JACNJD010000392">
    <property type="protein sequence ID" value="MBC8179480.1"/>
    <property type="molecule type" value="Genomic_DNA"/>
</dbReference>
<feature type="transmembrane region" description="Helical" evidence="2">
    <location>
        <begin position="144"/>
        <end position="163"/>
    </location>
</feature>
<feature type="transmembrane region" description="Helical" evidence="2">
    <location>
        <begin position="183"/>
        <end position="202"/>
    </location>
</feature>
<dbReference type="Proteomes" id="UP000650524">
    <property type="component" value="Unassembled WGS sequence"/>
</dbReference>
<dbReference type="Pfam" id="PF20969">
    <property type="entry name" value="MASE11"/>
    <property type="match status" value="1"/>
</dbReference>
<evidence type="ECO:0000256" key="2">
    <source>
        <dbReference type="SAM" id="Phobius"/>
    </source>
</evidence>
<evidence type="ECO:0000256" key="1">
    <source>
        <dbReference type="SAM" id="MobiDB-lite"/>
    </source>
</evidence>
<dbReference type="AlphaFoldDB" id="A0A8J6T5H6"/>
<feature type="transmembrane region" description="Helical" evidence="2">
    <location>
        <begin position="94"/>
        <end position="114"/>
    </location>
</feature>
<gene>
    <name evidence="4" type="ORF">H8E19_18910</name>
</gene>
<dbReference type="InterPro" id="IPR048437">
    <property type="entry name" value="MASE11"/>
</dbReference>
<accession>A0A8J6T5H6</accession>
<organism evidence="4 5">
    <name type="scientific">Candidatus Desulfacyla euxinica</name>
    <dbReference type="NCBI Taxonomy" id="2841693"/>
    <lineage>
        <taxon>Bacteria</taxon>
        <taxon>Deltaproteobacteria</taxon>
        <taxon>Candidatus Desulfacyla</taxon>
    </lineage>
</organism>
<proteinExistence type="predicted"/>
<keyword evidence="2" id="KW-1133">Transmembrane helix</keyword>
<feature type="transmembrane region" description="Helical" evidence="2">
    <location>
        <begin position="68"/>
        <end position="87"/>
    </location>
</feature>
<feature type="domain" description="MASE11" evidence="3">
    <location>
        <begin position="35"/>
        <end position="201"/>
    </location>
</feature>
<evidence type="ECO:0000313" key="5">
    <source>
        <dbReference type="Proteomes" id="UP000650524"/>
    </source>
</evidence>
<sequence length="255" mass="28273">MKQTDNEKGYFRRFQTFVINRMASPSAMEKDSLLYWRARILFAILFAGLLLGVLLFIPIIPFVIKESLWRLAIIDVGAWLILLGIILCRLRYEIRAAITMLMTYVVGVTVILLVGPLSGGPAWLFAFAVLTGVLLGAKNAIVALSINAITLTIIGWLLTTGRFGQTFPFFNTSEAMIVAGTNFMFLNTVAAISVTVLIKGLVSIGQKEKVLNSTLETERTRLMEAKERLELEVGERKQASSPPADRAPAHWPEEV</sequence>
<feature type="transmembrane region" description="Helical" evidence="2">
    <location>
        <begin position="120"/>
        <end position="137"/>
    </location>
</feature>
<keyword evidence="2" id="KW-0812">Transmembrane</keyword>
<evidence type="ECO:0000259" key="3">
    <source>
        <dbReference type="Pfam" id="PF20969"/>
    </source>
</evidence>
<protein>
    <recommendedName>
        <fullName evidence="3">MASE11 domain-containing protein</fullName>
    </recommendedName>
</protein>
<comment type="caution">
    <text evidence="4">The sequence shown here is derived from an EMBL/GenBank/DDBJ whole genome shotgun (WGS) entry which is preliminary data.</text>
</comment>
<feature type="transmembrane region" description="Helical" evidence="2">
    <location>
        <begin position="40"/>
        <end position="62"/>
    </location>
</feature>
<evidence type="ECO:0000313" key="4">
    <source>
        <dbReference type="EMBL" id="MBC8179480.1"/>
    </source>
</evidence>
<reference evidence="4 5" key="1">
    <citation type="submission" date="2020-08" db="EMBL/GenBank/DDBJ databases">
        <title>Bridging the membrane lipid divide: bacteria of the FCB group superphylum have the potential to synthesize archaeal ether lipids.</title>
        <authorList>
            <person name="Villanueva L."/>
            <person name="Von Meijenfeldt F.A.B."/>
            <person name="Westbye A.B."/>
            <person name="Yadav S."/>
            <person name="Hopmans E.C."/>
            <person name="Dutilh B.E."/>
            <person name="Sinninghe Damste J.S."/>
        </authorList>
    </citation>
    <scope>NUCLEOTIDE SEQUENCE [LARGE SCALE GENOMIC DNA]</scope>
    <source>
        <strain evidence="4">NIOZ-UU27</strain>
    </source>
</reference>
<name>A0A8J6T5H6_9DELT</name>
<keyword evidence="2" id="KW-0472">Membrane</keyword>